<dbReference type="Proteomes" id="UP001344447">
    <property type="component" value="Unassembled WGS sequence"/>
</dbReference>
<gene>
    <name evidence="11" type="ORF">RB653_001177</name>
</gene>
<dbReference type="CDD" id="cd00302">
    <property type="entry name" value="cytochrome_P450"/>
    <property type="match status" value="1"/>
</dbReference>
<dbReference type="Gene3D" id="1.10.630.10">
    <property type="entry name" value="Cytochrome P450"/>
    <property type="match status" value="1"/>
</dbReference>
<dbReference type="InterPro" id="IPR002401">
    <property type="entry name" value="Cyt_P450_E_grp-I"/>
</dbReference>
<evidence type="ECO:0000256" key="8">
    <source>
        <dbReference type="PIRSR" id="PIRSR602401-1"/>
    </source>
</evidence>
<dbReference type="InterPro" id="IPR036396">
    <property type="entry name" value="Cyt_P450_sf"/>
</dbReference>
<proteinExistence type="inferred from homology"/>
<evidence type="ECO:0000256" key="1">
    <source>
        <dbReference type="ARBA" id="ARBA00001971"/>
    </source>
</evidence>
<keyword evidence="4 8" id="KW-0479">Metal-binding</keyword>
<keyword evidence="3 8" id="KW-0349">Heme</keyword>
<keyword evidence="5 9" id="KW-0560">Oxidoreductase</keyword>
<dbReference type="PRINTS" id="PR00463">
    <property type="entry name" value="EP450I"/>
</dbReference>
<comment type="cofactor">
    <cofactor evidence="1 8">
        <name>heme</name>
        <dbReference type="ChEBI" id="CHEBI:30413"/>
    </cofactor>
</comment>
<dbReference type="GO" id="GO:0004497">
    <property type="term" value="F:monooxygenase activity"/>
    <property type="evidence" value="ECO:0007669"/>
    <property type="project" value="UniProtKB-KW"/>
</dbReference>
<dbReference type="InterPro" id="IPR017972">
    <property type="entry name" value="Cyt_P450_CS"/>
</dbReference>
<comment type="caution">
    <text evidence="11">The sequence shown here is derived from an EMBL/GenBank/DDBJ whole genome shotgun (WGS) entry which is preliminary data.</text>
</comment>
<evidence type="ECO:0000256" key="3">
    <source>
        <dbReference type="ARBA" id="ARBA00022617"/>
    </source>
</evidence>
<evidence type="ECO:0000256" key="10">
    <source>
        <dbReference type="SAM" id="Phobius"/>
    </source>
</evidence>
<reference evidence="11 12" key="1">
    <citation type="submission" date="2023-11" db="EMBL/GenBank/DDBJ databases">
        <title>Dfirmibasis_genome.</title>
        <authorList>
            <person name="Edelbroek B."/>
            <person name="Kjellin J."/>
            <person name="Jerlstrom-Hultqvist J."/>
            <person name="Soderbom F."/>
        </authorList>
    </citation>
    <scope>NUCLEOTIDE SEQUENCE [LARGE SCALE GENOMIC DNA]</scope>
    <source>
        <strain evidence="11 12">TNS-C-14</strain>
    </source>
</reference>
<comment type="similarity">
    <text evidence="2 9">Belongs to the cytochrome P450 family.</text>
</comment>
<dbReference type="EMBL" id="JAVFKY010000002">
    <property type="protein sequence ID" value="KAK5581148.1"/>
    <property type="molecule type" value="Genomic_DNA"/>
</dbReference>
<evidence type="ECO:0000256" key="5">
    <source>
        <dbReference type="ARBA" id="ARBA00023002"/>
    </source>
</evidence>
<evidence type="ECO:0000256" key="6">
    <source>
        <dbReference type="ARBA" id="ARBA00023004"/>
    </source>
</evidence>
<dbReference type="AlphaFoldDB" id="A0AAN7UGA4"/>
<dbReference type="InterPro" id="IPR050476">
    <property type="entry name" value="Insect_CytP450_Detox"/>
</dbReference>
<dbReference type="InterPro" id="IPR001128">
    <property type="entry name" value="Cyt_P450"/>
</dbReference>
<dbReference type="SUPFAM" id="SSF48264">
    <property type="entry name" value="Cytochrome P450"/>
    <property type="match status" value="2"/>
</dbReference>
<protein>
    <recommendedName>
        <fullName evidence="13">Cytochrome P450</fullName>
    </recommendedName>
</protein>
<evidence type="ECO:0000256" key="2">
    <source>
        <dbReference type="ARBA" id="ARBA00010617"/>
    </source>
</evidence>
<dbReference type="GO" id="GO:0005506">
    <property type="term" value="F:iron ion binding"/>
    <property type="evidence" value="ECO:0007669"/>
    <property type="project" value="InterPro"/>
</dbReference>
<accession>A0AAN7UGA4</accession>
<keyword evidence="6 8" id="KW-0408">Iron</keyword>
<evidence type="ECO:0000313" key="12">
    <source>
        <dbReference type="Proteomes" id="UP001344447"/>
    </source>
</evidence>
<keyword evidence="12" id="KW-1185">Reference proteome</keyword>
<dbReference type="GO" id="GO:0020037">
    <property type="term" value="F:heme binding"/>
    <property type="evidence" value="ECO:0007669"/>
    <property type="project" value="InterPro"/>
</dbReference>
<name>A0AAN7UGA4_9MYCE</name>
<keyword evidence="10" id="KW-0472">Membrane</keyword>
<keyword evidence="7 9" id="KW-0503">Monooxygenase</keyword>
<keyword evidence="10" id="KW-0812">Transmembrane</keyword>
<sequence>MFITSILSIIIIILVFYKGIEYLIEKRSFPLVHPIKGIMNGTKPYFIIGDLPLQKILNLRPKLKELGNIYFRWFFWYPIVEIKDINAIQYVYNERSNNYCLYWNLNKSSNFILTGSEIKRFFRIYYCAFNCKDSLQRILPVIKSQVFNFINTHKFQNSTLSTNKDILNFMLKLLSRVYLGSGDEAYHCFKANYKKFNKSYLDFFHYIFPKLLKVPTKFSKKYIKNKNKRSLYQILAMKAYYGVVKQSKDDQREESMLNIIAETSYNDKEGLSLEEIKMPSYLLNVSSIKGPLIMVQNLIFQLIEKPDIESKIRKEIKLVFEKNGKDVNTFDFDDLMEMKYLEATLDEINRLYPPFPKLIPRQTKESDRILGYHIPKGTMISCPVADILRDSSNFQDPMSFKPERQLIFSNPKFASPSITSIQQLNGLPYSSSNSFALHHKSLPSNKNCTQSSTLRKSFPANTSSIIDNVVNTNRVDQLKFDSLNQPKQSLNSIGNCINNNNSSLNVPNIIEINKNNPISNSQYNSYNNLTVEERNQRIIKNLPWGIGSKKCLGKELAKAIVKTIIIIIYSQYTFDRHIDENDEDLCDVNNQPKIQMTFNPEIKPPLLFKSRKLFSILQPKK</sequence>
<evidence type="ECO:0000313" key="11">
    <source>
        <dbReference type="EMBL" id="KAK5581148.1"/>
    </source>
</evidence>
<dbReference type="PANTHER" id="PTHR24292:SF54">
    <property type="entry name" value="CYP9F3-RELATED"/>
    <property type="match status" value="1"/>
</dbReference>
<dbReference type="Pfam" id="PF00067">
    <property type="entry name" value="p450"/>
    <property type="match status" value="1"/>
</dbReference>
<evidence type="ECO:0000256" key="7">
    <source>
        <dbReference type="ARBA" id="ARBA00023033"/>
    </source>
</evidence>
<evidence type="ECO:0000256" key="4">
    <source>
        <dbReference type="ARBA" id="ARBA00022723"/>
    </source>
</evidence>
<evidence type="ECO:0000256" key="9">
    <source>
        <dbReference type="RuleBase" id="RU000461"/>
    </source>
</evidence>
<feature type="binding site" description="axial binding residue" evidence="8">
    <location>
        <position position="551"/>
    </location>
    <ligand>
        <name>heme</name>
        <dbReference type="ChEBI" id="CHEBI:30413"/>
    </ligand>
    <ligandPart>
        <name>Fe</name>
        <dbReference type="ChEBI" id="CHEBI:18248"/>
    </ligandPart>
</feature>
<dbReference type="PANTHER" id="PTHR24292">
    <property type="entry name" value="CYTOCHROME P450"/>
    <property type="match status" value="1"/>
</dbReference>
<evidence type="ECO:0008006" key="13">
    <source>
        <dbReference type="Google" id="ProtNLM"/>
    </source>
</evidence>
<keyword evidence="10" id="KW-1133">Transmembrane helix</keyword>
<dbReference type="PROSITE" id="PS00086">
    <property type="entry name" value="CYTOCHROME_P450"/>
    <property type="match status" value="1"/>
</dbReference>
<organism evidence="11 12">
    <name type="scientific">Dictyostelium firmibasis</name>
    <dbReference type="NCBI Taxonomy" id="79012"/>
    <lineage>
        <taxon>Eukaryota</taxon>
        <taxon>Amoebozoa</taxon>
        <taxon>Evosea</taxon>
        <taxon>Eumycetozoa</taxon>
        <taxon>Dictyostelia</taxon>
        <taxon>Dictyosteliales</taxon>
        <taxon>Dictyosteliaceae</taxon>
        <taxon>Dictyostelium</taxon>
    </lineage>
</organism>
<dbReference type="GO" id="GO:0016705">
    <property type="term" value="F:oxidoreductase activity, acting on paired donors, with incorporation or reduction of molecular oxygen"/>
    <property type="evidence" value="ECO:0007669"/>
    <property type="project" value="InterPro"/>
</dbReference>
<feature type="transmembrane region" description="Helical" evidence="10">
    <location>
        <begin position="6"/>
        <end position="24"/>
    </location>
</feature>